<evidence type="ECO:0000259" key="1">
    <source>
        <dbReference type="PROSITE" id="PS51340"/>
    </source>
</evidence>
<evidence type="ECO:0000313" key="3">
    <source>
        <dbReference type="Proteomes" id="UP000694460"/>
    </source>
</evidence>
<proteinExistence type="predicted"/>
<accession>A0ABS4ZWQ8</accession>
<keyword evidence="3" id="KW-1185">Reference proteome</keyword>
<dbReference type="EMBL" id="JAGIOP010000002">
    <property type="protein sequence ID" value="MBP2453578.1"/>
    <property type="molecule type" value="Genomic_DNA"/>
</dbReference>
<dbReference type="Pfam" id="PF03473">
    <property type="entry name" value="MOSC"/>
    <property type="match status" value="1"/>
</dbReference>
<gene>
    <name evidence="2" type="ORF">JOF57_003491</name>
</gene>
<name>A0ABS4ZWQ8_9MYCO</name>
<dbReference type="PROSITE" id="PS51340">
    <property type="entry name" value="MOSC"/>
    <property type="match status" value="1"/>
</dbReference>
<dbReference type="InterPro" id="IPR005302">
    <property type="entry name" value="MoCF_Sase_C"/>
</dbReference>
<comment type="caution">
    <text evidence="2">The sequence shown here is derived from an EMBL/GenBank/DDBJ whole genome shotgun (WGS) entry which is preliminary data.</text>
</comment>
<dbReference type="InterPro" id="IPR011037">
    <property type="entry name" value="Pyrv_Knase-like_insert_dom_sf"/>
</dbReference>
<organism evidence="2 3">
    <name type="scientific">Mycolicibacterium lutetiense</name>
    <dbReference type="NCBI Taxonomy" id="1641992"/>
    <lineage>
        <taxon>Bacteria</taxon>
        <taxon>Bacillati</taxon>
        <taxon>Actinomycetota</taxon>
        <taxon>Actinomycetes</taxon>
        <taxon>Mycobacteriales</taxon>
        <taxon>Mycobacteriaceae</taxon>
        <taxon>Mycolicibacterium</taxon>
    </lineage>
</organism>
<dbReference type="Proteomes" id="UP000694460">
    <property type="component" value="Unassembled WGS sequence"/>
</dbReference>
<evidence type="ECO:0000313" key="2">
    <source>
        <dbReference type="EMBL" id="MBP2453578.1"/>
    </source>
</evidence>
<dbReference type="SUPFAM" id="SSF50800">
    <property type="entry name" value="PK beta-barrel domain-like"/>
    <property type="match status" value="1"/>
</dbReference>
<sequence>MIPQAHVDTSGLLGDRRYAFVDLESGNLCNAKNPRKYGSMLACRALYTEEPRPGEPLPVLEVVFPDGSAHRNIGTALDDAMSRYLGRRVRLTTSVPEGAKTELVWDEAIPKDVVGDYLTVNADGDDVLTYAPNEGDTFFDLTPLHFLTTSTLEFFQKRHASANFDALRYRPTMLVDTPEAGLVEDVWVGGTLAVGDGLRAKIELHTSRCVMSTLAHASDVPLDRATLRTIVRHNTKVIPGMGRWACAGVYAGVVRPGYVRVGDQVRFQPVADR</sequence>
<reference evidence="2 3" key="1">
    <citation type="submission" date="2021-03" db="EMBL/GenBank/DDBJ databases">
        <title>Sequencing the genomes of 1000 actinobacteria strains.</title>
        <authorList>
            <person name="Klenk H.-P."/>
        </authorList>
    </citation>
    <scope>NUCLEOTIDE SEQUENCE [LARGE SCALE GENOMIC DNA]</scope>
    <source>
        <strain evidence="2 3">DSM 46713</strain>
    </source>
</reference>
<protein>
    <submittedName>
        <fullName evidence="2">Uncharacterized protein YcbX</fullName>
    </submittedName>
</protein>
<feature type="domain" description="MOSC" evidence="1">
    <location>
        <begin position="89"/>
        <end position="268"/>
    </location>
</feature>